<evidence type="ECO:0000259" key="1">
    <source>
        <dbReference type="Pfam" id="PF01863"/>
    </source>
</evidence>
<comment type="caution">
    <text evidence="2">The sequence shown here is derived from an EMBL/GenBank/DDBJ whole genome shotgun (WGS) entry which is preliminary data.</text>
</comment>
<sequence length="131" mass="15263">MSKKNEAVNKNHIESLYSNVSNIYDQIKRENRIEVFGILDFEVVRNIDGKKQRIAKLKGNKILIHEKAARLPKSALRYIIAHEIAHMLAKKHTKKFWKVVETIYPSFETGQTLLEKYGSELNFPGHKLMRS</sequence>
<dbReference type="AlphaFoldDB" id="X1TQZ9"/>
<reference evidence="2" key="1">
    <citation type="journal article" date="2014" name="Front. Microbiol.">
        <title>High frequency of phylogenetically diverse reductive dehalogenase-homologous genes in deep subseafloor sedimentary metagenomes.</title>
        <authorList>
            <person name="Kawai M."/>
            <person name="Futagami T."/>
            <person name="Toyoda A."/>
            <person name="Takaki Y."/>
            <person name="Nishi S."/>
            <person name="Hori S."/>
            <person name="Arai W."/>
            <person name="Tsubouchi T."/>
            <person name="Morono Y."/>
            <person name="Uchiyama I."/>
            <person name="Ito T."/>
            <person name="Fujiyama A."/>
            <person name="Inagaki F."/>
            <person name="Takami H."/>
        </authorList>
    </citation>
    <scope>NUCLEOTIDE SEQUENCE</scope>
    <source>
        <strain evidence="2">Expedition CK06-06</strain>
    </source>
</reference>
<evidence type="ECO:0000313" key="2">
    <source>
        <dbReference type="EMBL" id="GAJ07694.1"/>
    </source>
</evidence>
<dbReference type="InterPro" id="IPR053136">
    <property type="entry name" value="UTP_pyrophosphatase-like"/>
</dbReference>
<dbReference type="InterPro" id="IPR002725">
    <property type="entry name" value="YgjP-like_metallopeptidase"/>
</dbReference>
<dbReference type="CDD" id="cd07344">
    <property type="entry name" value="M48_yhfN_like"/>
    <property type="match status" value="1"/>
</dbReference>
<dbReference type="PANTHER" id="PTHR30399:SF1">
    <property type="entry name" value="UTP PYROPHOSPHATASE"/>
    <property type="match status" value="1"/>
</dbReference>
<accession>X1TQZ9</accession>
<dbReference type="EMBL" id="BARW01025356">
    <property type="protein sequence ID" value="GAJ07694.1"/>
    <property type="molecule type" value="Genomic_DNA"/>
</dbReference>
<feature type="domain" description="YgjP-like metallopeptidase" evidence="1">
    <location>
        <begin position="59"/>
        <end position="116"/>
    </location>
</feature>
<dbReference type="Gene3D" id="3.30.2010.10">
    <property type="entry name" value="Metalloproteases ('zincins'), catalytic domain"/>
    <property type="match status" value="1"/>
</dbReference>
<gene>
    <name evidence="2" type="ORF">S12H4_41583</name>
</gene>
<dbReference type="Pfam" id="PF01863">
    <property type="entry name" value="YgjP-like"/>
    <property type="match status" value="1"/>
</dbReference>
<organism evidence="2">
    <name type="scientific">marine sediment metagenome</name>
    <dbReference type="NCBI Taxonomy" id="412755"/>
    <lineage>
        <taxon>unclassified sequences</taxon>
        <taxon>metagenomes</taxon>
        <taxon>ecological metagenomes</taxon>
    </lineage>
</organism>
<name>X1TQZ9_9ZZZZ</name>
<protein>
    <recommendedName>
        <fullName evidence="1">YgjP-like metallopeptidase domain-containing protein</fullName>
    </recommendedName>
</protein>
<proteinExistence type="predicted"/>
<dbReference type="PANTHER" id="PTHR30399">
    <property type="entry name" value="UNCHARACTERIZED PROTEIN YGJP"/>
    <property type="match status" value="1"/>
</dbReference>